<name>A0AAN9AJY0_9CAEN</name>
<gene>
    <name evidence="5" type="ORF">V1264_022163</name>
</gene>
<sequence>MGQCNGRDSVVLQHVTHKPTEANGTNSGPLQQPETPDEDIPEHLELRDRFGNTLYFLNAGDVLLAPTTIIPDARERLTEIKQLELRQDDVIIAGFMKSGNHWVQQIVRMLLQGNTDYKPNTLSFEVFEYIPQHLMTPPDEPRAFFTHLRFHHLPTQVLEKKVKIIHLVRNPKDTFVSMFLHLSKMKGMMRYKGTWDQFFMTMLEFGVYHGDWFDHLLDWEQEIASHPKAPVMVLPYEDLLRDPLGHVQKVNAFLGADRSEDLCRAIVETCKLDTMKQKEEDLLRKLDVFTKDSPGIYRKGQIGDWKNWFTPAQNRIFDQVYTRRMAHSKRTFTFE</sequence>
<evidence type="ECO:0000313" key="6">
    <source>
        <dbReference type="Proteomes" id="UP001374579"/>
    </source>
</evidence>
<dbReference type="GO" id="GO:0008146">
    <property type="term" value="F:sulfotransferase activity"/>
    <property type="evidence" value="ECO:0007669"/>
    <property type="project" value="InterPro"/>
</dbReference>
<dbReference type="Pfam" id="PF00685">
    <property type="entry name" value="Sulfotransfer_1"/>
    <property type="match status" value="1"/>
</dbReference>
<dbReference type="InterPro" id="IPR000863">
    <property type="entry name" value="Sulfotransferase_dom"/>
</dbReference>
<keyword evidence="6" id="KW-1185">Reference proteome</keyword>
<evidence type="ECO:0000256" key="1">
    <source>
        <dbReference type="ARBA" id="ARBA00005771"/>
    </source>
</evidence>
<reference evidence="5 6" key="1">
    <citation type="submission" date="2024-02" db="EMBL/GenBank/DDBJ databases">
        <title>Chromosome-scale genome assembly of the rough periwinkle Littorina saxatilis.</title>
        <authorList>
            <person name="De Jode A."/>
            <person name="Faria R."/>
            <person name="Formenti G."/>
            <person name="Sims Y."/>
            <person name="Smith T.P."/>
            <person name="Tracey A."/>
            <person name="Wood J.M.D."/>
            <person name="Zagrodzka Z.B."/>
            <person name="Johannesson K."/>
            <person name="Butlin R.K."/>
            <person name="Leder E.H."/>
        </authorList>
    </citation>
    <scope>NUCLEOTIDE SEQUENCE [LARGE SCALE GENOMIC DNA]</scope>
    <source>
        <strain evidence="5">Snail1</strain>
        <tissue evidence="5">Muscle</tissue>
    </source>
</reference>
<organism evidence="5 6">
    <name type="scientific">Littorina saxatilis</name>
    <dbReference type="NCBI Taxonomy" id="31220"/>
    <lineage>
        <taxon>Eukaryota</taxon>
        <taxon>Metazoa</taxon>
        <taxon>Spiralia</taxon>
        <taxon>Lophotrochozoa</taxon>
        <taxon>Mollusca</taxon>
        <taxon>Gastropoda</taxon>
        <taxon>Caenogastropoda</taxon>
        <taxon>Littorinimorpha</taxon>
        <taxon>Littorinoidea</taxon>
        <taxon>Littorinidae</taxon>
        <taxon>Littorina</taxon>
    </lineage>
</organism>
<evidence type="ECO:0000256" key="2">
    <source>
        <dbReference type="ARBA" id="ARBA00022679"/>
    </source>
</evidence>
<evidence type="ECO:0000259" key="4">
    <source>
        <dbReference type="Pfam" id="PF00685"/>
    </source>
</evidence>
<keyword evidence="2" id="KW-0808">Transferase</keyword>
<evidence type="ECO:0000256" key="3">
    <source>
        <dbReference type="SAM" id="MobiDB-lite"/>
    </source>
</evidence>
<dbReference type="Proteomes" id="UP001374579">
    <property type="component" value="Unassembled WGS sequence"/>
</dbReference>
<accession>A0AAN9AJY0</accession>
<dbReference type="EMBL" id="JBAMIC010004070">
    <property type="protein sequence ID" value="KAK7088225.1"/>
    <property type="molecule type" value="Genomic_DNA"/>
</dbReference>
<dbReference type="Gene3D" id="3.40.50.300">
    <property type="entry name" value="P-loop containing nucleotide triphosphate hydrolases"/>
    <property type="match status" value="1"/>
</dbReference>
<dbReference type="InterPro" id="IPR027417">
    <property type="entry name" value="P-loop_NTPase"/>
</dbReference>
<comment type="similarity">
    <text evidence="1">Belongs to the sulfotransferase 1 family.</text>
</comment>
<proteinExistence type="inferred from homology"/>
<feature type="region of interest" description="Disordered" evidence="3">
    <location>
        <begin position="16"/>
        <end position="38"/>
    </location>
</feature>
<evidence type="ECO:0000313" key="5">
    <source>
        <dbReference type="EMBL" id="KAK7088225.1"/>
    </source>
</evidence>
<feature type="domain" description="Sulfotransferase" evidence="4">
    <location>
        <begin position="87"/>
        <end position="328"/>
    </location>
</feature>
<dbReference type="AlphaFoldDB" id="A0AAN9AJY0"/>
<feature type="compositionally biased region" description="Polar residues" evidence="3">
    <location>
        <begin position="22"/>
        <end position="34"/>
    </location>
</feature>
<protein>
    <recommendedName>
        <fullName evidence="4">Sulfotransferase domain-containing protein</fullName>
    </recommendedName>
</protein>
<comment type="caution">
    <text evidence="5">The sequence shown here is derived from an EMBL/GenBank/DDBJ whole genome shotgun (WGS) entry which is preliminary data.</text>
</comment>
<dbReference type="SUPFAM" id="SSF52540">
    <property type="entry name" value="P-loop containing nucleoside triphosphate hydrolases"/>
    <property type="match status" value="1"/>
</dbReference>
<dbReference type="PANTHER" id="PTHR11783">
    <property type="entry name" value="SULFOTRANSFERASE SULT"/>
    <property type="match status" value="1"/>
</dbReference>